<reference evidence="2 3" key="1">
    <citation type="journal article" date="2015" name="Genome Biol.">
        <title>Comparative genomics of Steinernema reveals deeply conserved gene regulatory networks.</title>
        <authorList>
            <person name="Dillman A.R."/>
            <person name="Macchietto M."/>
            <person name="Porter C.F."/>
            <person name="Rogers A."/>
            <person name="Williams B."/>
            <person name="Antoshechkin I."/>
            <person name="Lee M.M."/>
            <person name="Goodwin Z."/>
            <person name="Lu X."/>
            <person name="Lewis E.E."/>
            <person name="Goodrich-Blair H."/>
            <person name="Stock S.P."/>
            <person name="Adams B.J."/>
            <person name="Sternberg P.W."/>
            <person name="Mortazavi A."/>
        </authorList>
    </citation>
    <scope>NUCLEOTIDE SEQUENCE [LARGE SCALE GENOMIC DNA]</scope>
    <source>
        <strain evidence="2 3">ALL</strain>
    </source>
</reference>
<protein>
    <recommendedName>
        <fullName evidence="4">Secreted protein</fullName>
    </recommendedName>
</protein>
<name>A0A4U8UUK0_STECR</name>
<organism evidence="2 3">
    <name type="scientific">Steinernema carpocapsae</name>
    <name type="common">Entomopathogenic nematode</name>
    <dbReference type="NCBI Taxonomy" id="34508"/>
    <lineage>
        <taxon>Eukaryota</taxon>
        <taxon>Metazoa</taxon>
        <taxon>Ecdysozoa</taxon>
        <taxon>Nematoda</taxon>
        <taxon>Chromadorea</taxon>
        <taxon>Rhabditida</taxon>
        <taxon>Tylenchina</taxon>
        <taxon>Panagrolaimomorpha</taxon>
        <taxon>Strongyloidoidea</taxon>
        <taxon>Steinernematidae</taxon>
        <taxon>Steinernema</taxon>
    </lineage>
</organism>
<proteinExistence type="predicted"/>
<dbReference type="EMBL" id="CM016762">
    <property type="protein sequence ID" value="TMS36981.1"/>
    <property type="molecule type" value="Genomic_DNA"/>
</dbReference>
<dbReference type="AlphaFoldDB" id="A0A4U8UUK0"/>
<evidence type="ECO:0000313" key="3">
    <source>
        <dbReference type="Proteomes" id="UP000298663"/>
    </source>
</evidence>
<evidence type="ECO:0000256" key="1">
    <source>
        <dbReference type="SAM" id="SignalP"/>
    </source>
</evidence>
<feature type="chain" id="PRO_5020254118" description="Secreted protein" evidence="1">
    <location>
        <begin position="19"/>
        <end position="69"/>
    </location>
</feature>
<evidence type="ECO:0008006" key="4">
    <source>
        <dbReference type="Google" id="ProtNLM"/>
    </source>
</evidence>
<dbReference type="EMBL" id="AZBU02000001">
    <property type="protein sequence ID" value="TMS36981.1"/>
    <property type="molecule type" value="Genomic_DNA"/>
</dbReference>
<keyword evidence="1" id="KW-0732">Signal</keyword>
<gene>
    <name evidence="2" type="ORF">L596_004019</name>
</gene>
<evidence type="ECO:0000313" key="2">
    <source>
        <dbReference type="EMBL" id="TMS36981.1"/>
    </source>
</evidence>
<dbReference type="Proteomes" id="UP000298663">
    <property type="component" value="Chromosome X"/>
</dbReference>
<accession>A0A4U8UUK0</accession>
<reference evidence="2 3" key="2">
    <citation type="journal article" date="2019" name="G3 (Bethesda)">
        <title>Hybrid Assembly of the Genome of the Entomopathogenic Nematode Steinernema carpocapsae Identifies the X-Chromosome.</title>
        <authorList>
            <person name="Serra L."/>
            <person name="Macchietto M."/>
            <person name="Macias-Munoz A."/>
            <person name="McGill C.J."/>
            <person name="Rodriguez I.M."/>
            <person name="Rodriguez B."/>
            <person name="Murad R."/>
            <person name="Mortazavi A."/>
        </authorList>
    </citation>
    <scope>NUCLEOTIDE SEQUENCE [LARGE SCALE GENOMIC DNA]</scope>
    <source>
        <strain evidence="2 3">ALL</strain>
    </source>
</reference>
<keyword evidence="3" id="KW-1185">Reference proteome</keyword>
<comment type="caution">
    <text evidence="2">The sequence shown here is derived from an EMBL/GenBank/DDBJ whole genome shotgun (WGS) entry which is preliminary data.</text>
</comment>
<sequence length="69" mass="7897">MRSLLFLFSLCVARFVQTRPCRMSARSHKVCLRVLHSDAWLDASSCFSALSCTRWSLFQISFAKVLPTI</sequence>
<feature type="signal peptide" evidence="1">
    <location>
        <begin position="1"/>
        <end position="18"/>
    </location>
</feature>